<evidence type="ECO:0008006" key="3">
    <source>
        <dbReference type="Google" id="ProtNLM"/>
    </source>
</evidence>
<organism evidence="1 2">
    <name type="scientific">Lysobacter panacisoli</name>
    <dbReference type="NCBI Taxonomy" id="1255263"/>
    <lineage>
        <taxon>Bacteria</taxon>
        <taxon>Pseudomonadati</taxon>
        <taxon>Pseudomonadota</taxon>
        <taxon>Gammaproteobacteria</taxon>
        <taxon>Lysobacterales</taxon>
        <taxon>Lysobacteraceae</taxon>
        <taxon>Lysobacter</taxon>
    </lineage>
</organism>
<gene>
    <name evidence="1" type="ORF">GCM10025759_11800</name>
</gene>
<accession>A0ABP9L744</accession>
<dbReference type="RefSeq" id="WP_233264183.1">
    <property type="nucleotide sequence ID" value="NZ_BAABKY010000002.1"/>
</dbReference>
<keyword evidence="2" id="KW-1185">Reference proteome</keyword>
<reference evidence="2" key="1">
    <citation type="journal article" date="2019" name="Int. J. Syst. Evol. Microbiol.">
        <title>The Global Catalogue of Microorganisms (GCM) 10K type strain sequencing project: providing services to taxonomists for standard genome sequencing and annotation.</title>
        <authorList>
            <consortium name="The Broad Institute Genomics Platform"/>
            <consortium name="The Broad Institute Genome Sequencing Center for Infectious Disease"/>
            <person name="Wu L."/>
            <person name="Ma J."/>
        </authorList>
    </citation>
    <scope>NUCLEOTIDE SEQUENCE [LARGE SCALE GENOMIC DNA]</scope>
    <source>
        <strain evidence="2">JCM 19212</strain>
    </source>
</reference>
<evidence type="ECO:0000313" key="1">
    <source>
        <dbReference type="EMBL" id="GAA5072156.1"/>
    </source>
</evidence>
<dbReference type="EMBL" id="BAABKY010000002">
    <property type="protein sequence ID" value="GAA5072156.1"/>
    <property type="molecule type" value="Genomic_DNA"/>
</dbReference>
<protein>
    <recommendedName>
        <fullName evidence="3">MmcQ/YjbR family DNA-binding protein</fullName>
    </recommendedName>
</protein>
<sequence>MAGQHPDPPREYLDKLRLVCLDLPDVAEEQAWTGTRWCIGKKNFAHAVMITDGWPPAYAKVAGTDGPRCVLTFRTPRPVAEVPRLSRPPYFLPRWWPDIAGMALDVDTDWDDVEQHLVASYCAMAPKKRNGCRPTAPEARVDARRRPAIVGASSLRTAACNSRHRTVPRRVSRGAIWCWWWCRWRSRWRCRITRCPPCPPSRPRRRPRTTR</sequence>
<comment type="caution">
    <text evidence="1">The sequence shown here is derived from an EMBL/GenBank/DDBJ whole genome shotgun (WGS) entry which is preliminary data.</text>
</comment>
<evidence type="ECO:0000313" key="2">
    <source>
        <dbReference type="Proteomes" id="UP001501083"/>
    </source>
</evidence>
<dbReference type="Proteomes" id="UP001501083">
    <property type="component" value="Unassembled WGS sequence"/>
</dbReference>
<proteinExistence type="predicted"/>
<name>A0ABP9L744_9GAMM</name>